<organism evidence="3 4">
    <name type="scientific">Acanthoscelides obtectus</name>
    <name type="common">Bean weevil</name>
    <name type="synonym">Bruchus obtectus</name>
    <dbReference type="NCBI Taxonomy" id="200917"/>
    <lineage>
        <taxon>Eukaryota</taxon>
        <taxon>Metazoa</taxon>
        <taxon>Ecdysozoa</taxon>
        <taxon>Arthropoda</taxon>
        <taxon>Hexapoda</taxon>
        <taxon>Insecta</taxon>
        <taxon>Pterygota</taxon>
        <taxon>Neoptera</taxon>
        <taxon>Endopterygota</taxon>
        <taxon>Coleoptera</taxon>
        <taxon>Polyphaga</taxon>
        <taxon>Cucujiformia</taxon>
        <taxon>Chrysomeloidea</taxon>
        <taxon>Chrysomelidae</taxon>
        <taxon>Bruchinae</taxon>
        <taxon>Bruchini</taxon>
        <taxon>Acanthoscelides</taxon>
    </lineage>
</organism>
<evidence type="ECO:0000313" key="4">
    <source>
        <dbReference type="Proteomes" id="UP001152888"/>
    </source>
</evidence>
<dbReference type="AlphaFoldDB" id="A0A9P0NWH0"/>
<dbReference type="Pfam" id="PF03184">
    <property type="entry name" value="DDE_1"/>
    <property type="match status" value="1"/>
</dbReference>
<accession>A0A9P0NWH0</accession>
<keyword evidence="4" id="KW-1185">Reference proteome</keyword>
<evidence type="ECO:0000256" key="1">
    <source>
        <dbReference type="SAM" id="MobiDB-lite"/>
    </source>
</evidence>
<feature type="compositionally biased region" description="Polar residues" evidence="1">
    <location>
        <begin position="269"/>
        <end position="279"/>
    </location>
</feature>
<sequence>MDETGITTVQKPDRIVARRGFKQVGRITSQERGTLVTLAIAVNAIGNSIPPYFIFPRVNFREHMLSGAPPGSAGAANQSGWMKKEHFLHWCQHFVKHTGCSKERPVLLLLDNHDSHLSIDSLDYLKENGVTVLSFPPHYSHELQPLDRSVYGHLKKYVNTACDGWITSHPGSSMTIYDVPKIVAVALPSAITPKNITAAFKVSGVYPFNECVFSEDEFLPSYATDRPLIEQAKDDEIDRKPNNSPKPEISQDTSPQPGTSRDYSEILNADSSMPKTSEINPPLEEKTPEKQITKNINILAKKDTELNTQKKTVSPFELKPLPKAPPRKNENKGTRKRRHTEILTDTPIKEALRDEQTKKVPIRKELKNNKENKKQNKKKKNVNKKQLAEESSDEDECLCAYCLDTFTNSRPGEEWIRCFSCSGWALKECVGEDNAPFYCINCMSE</sequence>
<evidence type="ECO:0000259" key="2">
    <source>
        <dbReference type="Pfam" id="PF03184"/>
    </source>
</evidence>
<feature type="domain" description="DDE-1" evidence="2">
    <location>
        <begin position="37"/>
        <end position="200"/>
    </location>
</feature>
<evidence type="ECO:0000313" key="3">
    <source>
        <dbReference type="EMBL" id="CAH1956969.1"/>
    </source>
</evidence>
<protein>
    <recommendedName>
        <fullName evidence="2">DDE-1 domain-containing protein</fullName>
    </recommendedName>
</protein>
<feature type="compositionally biased region" description="Polar residues" evidence="1">
    <location>
        <begin position="242"/>
        <end position="261"/>
    </location>
</feature>
<feature type="region of interest" description="Disordered" evidence="1">
    <location>
        <begin position="230"/>
        <end position="390"/>
    </location>
</feature>
<dbReference type="InterPro" id="IPR004875">
    <property type="entry name" value="DDE_SF_endonuclease_dom"/>
</dbReference>
<dbReference type="InterPro" id="IPR050863">
    <property type="entry name" value="CenT-Element_Derived"/>
</dbReference>
<feature type="compositionally biased region" description="Basic and acidic residues" evidence="1">
    <location>
        <begin position="347"/>
        <end position="374"/>
    </location>
</feature>
<comment type="caution">
    <text evidence="3">The sequence shown here is derived from an EMBL/GenBank/DDBJ whole genome shotgun (WGS) entry which is preliminary data.</text>
</comment>
<feature type="compositionally biased region" description="Basic and acidic residues" evidence="1">
    <location>
        <begin position="230"/>
        <end position="241"/>
    </location>
</feature>
<name>A0A9P0NWH0_ACAOB</name>
<dbReference type="PANTHER" id="PTHR19303">
    <property type="entry name" value="TRANSPOSON"/>
    <property type="match status" value="1"/>
</dbReference>
<gene>
    <name evidence="3" type="ORF">ACAOBT_LOCUS1824</name>
</gene>
<dbReference type="GO" id="GO:0003677">
    <property type="term" value="F:DNA binding"/>
    <property type="evidence" value="ECO:0007669"/>
    <property type="project" value="TreeGrafter"/>
</dbReference>
<feature type="compositionally biased region" description="Basic and acidic residues" evidence="1">
    <location>
        <begin position="283"/>
        <end position="292"/>
    </location>
</feature>
<dbReference type="GO" id="GO:0005634">
    <property type="term" value="C:nucleus"/>
    <property type="evidence" value="ECO:0007669"/>
    <property type="project" value="TreeGrafter"/>
</dbReference>
<dbReference type="Gene3D" id="3.30.420.10">
    <property type="entry name" value="Ribonuclease H-like superfamily/Ribonuclease H"/>
    <property type="match status" value="1"/>
</dbReference>
<dbReference type="EMBL" id="CAKOFQ010006668">
    <property type="protein sequence ID" value="CAH1956969.1"/>
    <property type="molecule type" value="Genomic_DNA"/>
</dbReference>
<dbReference type="OrthoDB" id="7383979at2759"/>
<dbReference type="InterPro" id="IPR011011">
    <property type="entry name" value="Znf_FYVE_PHD"/>
</dbReference>
<proteinExistence type="predicted"/>
<dbReference type="PANTHER" id="PTHR19303:SF74">
    <property type="entry name" value="POGO TRANSPOSABLE ELEMENT WITH KRAB DOMAIN"/>
    <property type="match status" value="1"/>
</dbReference>
<dbReference type="Proteomes" id="UP001152888">
    <property type="component" value="Unassembled WGS sequence"/>
</dbReference>
<dbReference type="SUPFAM" id="SSF57903">
    <property type="entry name" value="FYVE/PHD zinc finger"/>
    <property type="match status" value="1"/>
</dbReference>
<dbReference type="InterPro" id="IPR036397">
    <property type="entry name" value="RNaseH_sf"/>
</dbReference>
<reference evidence="3" key="1">
    <citation type="submission" date="2022-03" db="EMBL/GenBank/DDBJ databases">
        <authorList>
            <person name="Sayadi A."/>
        </authorList>
    </citation>
    <scope>NUCLEOTIDE SEQUENCE</scope>
</reference>